<evidence type="ECO:0000313" key="2">
    <source>
        <dbReference type="EMBL" id="OSM07298.1"/>
    </source>
</evidence>
<sequence>MDETTLKDKLESVFGAIERDQMRGLPLLNPIIKVEAVGVQPIGDLWCGVVITPWLMSLLVVDPTGLSWQNAPLGEKIHIDFPERSHAMAINEFDGVGRCLTLSLESPMHPFPTHDSAVSRAESFLDVLMTDSADREPTLDDTPLDEARMQRFLSGEDMRDIFEQERQALMAENGFVSKEGSSACPASGGAAQKMAQPVSRRDLFTGLRGGEPA</sequence>
<feature type="compositionally biased region" description="Low complexity" evidence="1">
    <location>
        <begin position="180"/>
        <end position="191"/>
    </location>
</feature>
<dbReference type="NCBIfam" id="TIGR03993">
    <property type="entry name" value="hydrog_HybE"/>
    <property type="match status" value="1"/>
</dbReference>
<dbReference type="Gene3D" id="3.30.1460.40">
    <property type="entry name" value="[NiFe]-hydrogenase assembly chaperone, HybE"/>
    <property type="match status" value="1"/>
</dbReference>
<feature type="region of interest" description="Disordered" evidence="1">
    <location>
        <begin position="178"/>
        <end position="213"/>
    </location>
</feature>
<dbReference type="RefSeq" id="WP_158089253.1">
    <property type="nucleotide sequence ID" value="NZ_LVJN01000014.1"/>
</dbReference>
<dbReference type="EMBL" id="LVJN01000014">
    <property type="protein sequence ID" value="OSM07298.1"/>
    <property type="molecule type" value="Genomic_DNA"/>
</dbReference>
<reference evidence="2 3" key="1">
    <citation type="journal article" date="2016" name="BMC Genomics">
        <title>Combined genomic and structural analyses of a cultured magnetotactic bacterium reveals its niche adaptation to a dynamic environment.</title>
        <authorList>
            <person name="Araujo A.C."/>
            <person name="Morillo V."/>
            <person name="Cypriano J."/>
            <person name="Teixeira L.C."/>
            <person name="Leao P."/>
            <person name="Lyra S."/>
            <person name="Almeida L.G."/>
            <person name="Bazylinski D.A."/>
            <person name="Vasconcellos A.T."/>
            <person name="Abreu F."/>
            <person name="Lins U."/>
        </authorList>
    </citation>
    <scope>NUCLEOTIDE SEQUENCE [LARGE SCALE GENOMIC DNA]</scope>
    <source>
        <strain evidence="2 3">IT-1</strain>
    </source>
</reference>
<gene>
    <name evidence="2" type="ORF">MAIT1_04481</name>
</gene>
<organism evidence="2 3">
    <name type="scientific">Magnetofaba australis IT-1</name>
    <dbReference type="NCBI Taxonomy" id="1434232"/>
    <lineage>
        <taxon>Bacteria</taxon>
        <taxon>Pseudomonadati</taxon>
        <taxon>Pseudomonadota</taxon>
        <taxon>Magnetococcia</taxon>
        <taxon>Magnetococcales</taxon>
        <taxon>Magnetococcaceae</taxon>
        <taxon>Magnetofaba</taxon>
    </lineage>
</organism>
<dbReference type="STRING" id="1434232.MAIT1_04481"/>
<dbReference type="OrthoDB" id="9808980at2"/>
<name>A0A1Y2KBK0_9PROT</name>
<protein>
    <submittedName>
        <fullName evidence="2">Uncharacterized protein</fullName>
    </submittedName>
</protein>
<keyword evidence="3" id="KW-1185">Reference proteome</keyword>
<dbReference type="InterPro" id="IPR038530">
    <property type="entry name" value="NiFe-hyd_HybE_sf"/>
</dbReference>
<proteinExistence type="predicted"/>
<dbReference type="Proteomes" id="UP000194003">
    <property type="component" value="Unassembled WGS sequence"/>
</dbReference>
<dbReference type="Pfam" id="PF11939">
    <property type="entry name" value="NiFe-hyd_HybE"/>
    <property type="match status" value="1"/>
</dbReference>
<dbReference type="AlphaFoldDB" id="A0A1Y2KBK0"/>
<evidence type="ECO:0000256" key="1">
    <source>
        <dbReference type="SAM" id="MobiDB-lite"/>
    </source>
</evidence>
<comment type="caution">
    <text evidence="2">The sequence shown here is derived from an EMBL/GenBank/DDBJ whole genome shotgun (WGS) entry which is preliminary data.</text>
</comment>
<accession>A0A1Y2KBK0</accession>
<dbReference type="InterPro" id="IPR023994">
    <property type="entry name" value="NiFe-hyd_HybE"/>
</dbReference>
<evidence type="ECO:0000313" key="3">
    <source>
        <dbReference type="Proteomes" id="UP000194003"/>
    </source>
</evidence>